<keyword evidence="9" id="KW-0472">Membrane</keyword>
<keyword evidence="4 9" id="KW-0808">Transferase</keyword>
<dbReference type="Pfam" id="PF04413">
    <property type="entry name" value="Glycos_transf_N"/>
    <property type="match status" value="1"/>
</dbReference>
<dbReference type="OrthoDB" id="9789797at2"/>
<dbReference type="PATRIC" id="fig|1560234.3.peg.2718"/>
<evidence type="ECO:0000313" key="12">
    <source>
        <dbReference type="Proteomes" id="UP000091979"/>
    </source>
</evidence>
<dbReference type="EMBL" id="JXMS01000042">
    <property type="protein sequence ID" value="OBQ45772.1"/>
    <property type="molecule type" value="Genomic_DNA"/>
</dbReference>
<evidence type="ECO:0000256" key="4">
    <source>
        <dbReference type="ARBA" id="ARBA00022679"/>
    </source>
</evidence>
<organism evidence="11 12">
    <name type="scientific">Halodesulfovibrio spirochaetisodalis</name>
    <dbReference type="NCBI Taxonomy" id="1560234"/>
    <lineage>
        <taxon>Bacteria</taxon>
        <taxon>Pseudomonadati</taxon>
        <taxon>Thermodesulfobacteriota</taxon>
        <taxon>Desulfovibrionia</taxon>
        <taxon>Desulfovibrionales</taxon>
        <taxon>Desulfovibrionaceae</taxon>
        <taxon>Halodesulfovibrio</taxon>
    </lineage>
</organism>
<evidence type="ECO:0000256" key="7">
    <source>
        <dbReference type="PIRSR" id="PIRSR639901-1"/>
    </source>
</evidence>
<dbReference type="AlphaFoldDB" id="A0A1B7X8X0"/>
<dbReference type="GO" id="GO:0043842">
    <property type="term" value="F:Kdo transferase activity"/>
    <property type="evidence" value="ECO:0007669"/>
    <property type="project" value="UniProtKB-EC"/>
</dbReference>
<dbReference type="EC" id="2.4.99.12" evidence="2 9"/>
<feature type="active site" description="Proton acceptor" evidence="7">
    <location>
        <position position="59"/>
    </location>
</feature>
<reference evidence="11 12" key="1">
    <citation type="submission" date="2015-01" db="EMBL/GenBank/DDBJ databases">
        <title>Desulfovibrio sp. JC271 draft genome sequence.</title>
        <authorList>
            <person name="Shivani Y."/>
            <person name="Subhash Y."/>
            <person name="Sasikala C."/>
            <person name="Ramana C.V."/>
        </authorList>
    </citation>
    <scope>NUCLEOTIDE SEQUENCE [LARGE SCALE GENOMIC DNA]</scope>
    <source>
        <strain evidence="11 12">JC271</strain>
    </source>
</reference>
<comment type="pathway">
    <text evidence="1 9">Bacterial outer membrane biogenesis; LPS core biosynthesis.</text>
</comment>
<comment type="function">
    <text evidence="9">Involved in lipopolysaccharide (LPS) biosynthesis. Catalyzes the transfer of 3-deoxy-D-manno-octulosonate (Kdo) residue(s) from CMP-Kdo to lipid IV(A), the tetraacyldisaccharide-1,4'-bisphosphate precursor of lipid A.</text>
</comment>
<dbReference type="STRING" id="1560234.SP90_16210"/>
<evidence type="ECO:0000256" key="2">
    <source>
        <dbReference type="ARBA" id="ARBA00012621"/>
    </source>
</evidence>
<dbReference type="GO" id="GO:0005886">
    <property type="term" value="C:plasma membrane"/>
    <property type="evidence" value="ECO:0007669"/>
    <property type="project" value="UniProtKB-SubCell"/>
</dbReference>
<feature type="site" description="Transition state stabilizer" evidence="8">
    <location>
        <position position="136"/>
    </location>
</feature>
<dbReference type="InterPro" id="IPR039901">
    <property type="entry name" value="Kdotransferase"/>
</dbReference>
<keyword evidence="9" id="KW-0448">Lipopolysaccharide biosynthesis</keyword>
<name>A0A1B7X8X0_9BACT</name>
<keyword evidence="12" id="KW-1185">Reference proteome</keyword>
<dbReference type="InterPro" id="IPR007507">
    <property type="entry name" value="Glycos_transf_N"/>
</dbReference>
<comment type="subcellular location">
    <subcellularLocation>
        <location evidence="9">Cell membrane</location>
    </subcellularLocation>
</comment>
<evidence type="ECO:0000313" key="11">
    <source>
        <dbReference type="EMBL" id="OBQ45772.1"/>
    </source>
</evidence>
<dbReference type="GO" id="GO:0009245">
    <property type="term" value="P:lipid A biosynthetic process"/>
    <property type="evidence" value="ECO:0007669"/>
    <property type="project" value="TreeGrafter"/>
</dbReference>
<gene>
    <name evidence="11" type="ORF">SP90_16210</name>
</gene>
<feature type="domain" description="3-deoxy-D-manno-octulosonic-acid transferase N-terminal" evidence="10">
    <location>
        <begin position="35"/>
        <end position="213"/>
    </location>
</feature>
<evidence type="ECO:0000256" key="5">
    <source>
        <dbReference type="ARBA" id="ARBA00031445"/>
    </source>
</evidence>
<evidence type="ECO:0000256" key="9">
    <source>
        <dbReference type="RuleBase" id="RU365103"/>
    </source>
</evidence>
<accession>A0A1B7X8X0</accession>
<dbReference type="PANTHER" id="PTHR42755:SF1">
    <property type="entry name" value="3-DEOXY-D-MANNO-OCTULOSONIC ACID TRANSFERASE, MITOCHONDRIAL-RELATED"/>
    <property type="match status" value="1"/>
</dbReference>
<proteinExistence type="inferred from homology"/>
<dbReference type="Gene3D" id="3.40.50.11720">
    <property type="entry name" value="3-Deoxy-D-manno-octulosonic-acid transferase, N-terminal domain"/>
    <property type="match status" value="1"/>
</dbReference>
<dbReference type="RefSeq" id="WP_066858769.1">
    <property type="nucleotide sequence ID" value="NZ_JXMS01000042.1"/>
</dbReference>
<comment type="similarity">
    <text evidence="9">Belongs to the glycosyltransferase group 1 family.</text>
</comment>
<evidence type="ECO:0000259" key="10">
    <source>
        <dbReference type="Pfam" id="PF04413"/>
    </source>
</evidence>
<comment type="caution">
    <text evidence="11">The sequence shown here is derived from an EMBL/GenBank/DDBJ whole genome shotgun (WGS) entry which is preliminary data.</text>
</comment>
<dbReference type="GO" id="GO:0009244">
    <property type="term" value="P:lipopolysaccharide core region biosynthetic process"/>
    <property type="evidence" value="ECO:0007669"/>
    <property type="project" value="UniProtKB-UniRule"/>
</dbReference>
<evidence type="ECO:0000256" key="1">
    <source>
        <dbReference type="ARBA" id="ARBA00004713"/>
    </source>
</evidence>
<evidence type="ECO:0000256" key="3">
    <source>
        <dbReference type="ARBA" id="ARBA00019077"/>
    </source>
</evidence>
<protein>
    <recommendedName>
        <fullName evidence="3 9">3-deoxy-D-manno-octulosonic acid transferase</fullName>
        <shortName evidence="9">Kdo transferase</shortName>
        <ecNumber evidence="2 9">2.4.99.12</ecNumber>
    </recommendedName>
    <alternativeName>
        <fullName evidence="5 9">Lipid IV(A) 3-deoxy-D-manno-octulosonic acid transferase</fullName>
    </alternativeName>
</protein>
<dbReference type="Proteomes" id="UP000091979">
    <property type="component" value="Unassembled WGS sequence"/>
</dbReference>
<keyword evidence="9" id="KW-1003">Cell membrane</keyword>
<dbReference type="PANTHER" id="PTHR42755">
    <property type="entry name" value="3-DEOXY-MANNO-OCTULOSONATE CYTIDYLYLTRANSFERASE"/>
    <property type="match status" value="1"/>
</dbReference>
<dbReference type="UniPathway" id="UPA00958"/>
<comment type="catalytic activity">
    <reaction evidence="6 9">
        <text>lipid IVA (E. coli) + CMP-3-deoxy-beta-D-manno-octulosonate = alpha-Kdo-(2-&gt;6)-lipid IVA (E. coli) + CMP + H(+)</text>
        <dbReference type="Rhea" id="RHEA:28066"/>
        <dbReference type="ChEBI" id="CHEBI:15378"/>
        <dbReference type="ChEBI" id="CHEBI:58603"/>
        <dbReference type="ChEBI" id="CHEBI:60364"/>
        <dbReference type="ChEBI" id="CHEBI:60377"/>
        <dbReference type="ChEBI" id="CHEBI:85987"/>
        <dbReference type="EC" id="2.4.99.12"/>
    </reaction>
</comment>
<feature type="site" description="Transition state stabilizer" evidence="8">
    <location>
        <position position="211"/>
    </location>
</feature>
<evidence type="ECO:0000256" key="6">
    <source>
        <dbReference type="ARBA" id="ARBA00049183"/>
    </source>
</evidence>
<evidence type="ECO:0000256" key="8">
    <source>
        <dbReference type="PIRSR" id="PIRSR639901-2"/>
    </source>
</evidence>
<dbReference type="Gene3D" id="3.40.50.2000">
    <property type="entry name" value="Glycogen Phosphorylase B"/>
    <property type="match status" value="1"/>
</dbReference>
<sequence>MSLGFSHNMMLAVYGTAWRIARPILDRNKRLKHGLAQRLVPYGWSKRAHVWIQAASGGEAFLAWQMLREMPDDQQMTILLTSCTKQGIEVLERAKAWAAEEKSYLDVLVTYFPYDQPHLMERAVEMVAPKAVVLLETELWPGLMTACAVNDIPVAVFNGRMNPRSLAGYLAAPRFWKRIRPAMVHAISDKDARRYAALFGEQGVHTMNNIKFDSVSVGRKAGKNPLLGKVVKKNTPLVVLGSVREEEETDILDLVIRLKEARPKTSIALFPRHMERIGLWEMMLNGAKLPVVLRSQITEPPAPGTVILWDTFGELGYAYQLARAVFVGGSLAPLGGQNFLEPLAVGKNPVIGYSYHNFQWAEGVIDENMVYSMDNVDEVFDQLMRILKRAAKPQAVQKRFAAWLEERQGGTEQVLNALWLLMNRTQ</sequence>
<dbReference type="InterPro" id="IPR038107">
    <property type="entry name" value="Glycos_transf_N_sf"/>
</dbReference>